<dbReference type="PANTHER" id="PTHR33187:SF11">
    <property type="entry name" value="AMINOTRANSFERASE-LIKE PLANT MOBILE DOMAIN-CONTAINING PROTEIN"/>
    <property type="match status" value="1"/>
</dbReference>
<comment type="caution">
    <text evidence="1">The sequence shown here is derived from an EMBL/GenBank/DDBJ whole genome shotgun (WGS) entry which is preliminary data.</text>
</comment>
<dbReference type="AlphaFoldDB" id="A0A6N2AM47"/>
<proteinExistence type="predicted"/>
<gene>
    <name evidence="1" type="ORF">EJD97_001386</name>
</gene>
<evidence type="ECO:0000313" key="1">
    <source>
        <dbReference type="EMBL" id="TMW83547.1"/>
    </source>
</evidence>
<organism evidence="1">
    <name type="scientific">Solanum chilense</name>
    <name type="common">Tomato</name>
    <name type="synonym">Lycopersicon chilense</name>
    <dbReference type="NCBI Taxonomy" id="4083"/>
    <lineage>
        <taxon>Eukaryota</taxon>
        <taxon>Viridiplantae</taxon>
        <taxon>Streptophyta</taxon>
        <taxon>Embryophyta</taxon>
        <taxon>Tracheophyta</taxon>
        <taxon>Spermatophyta</taxon>
        <taxon>Magnoliopsida</taxon>
        <taxon>eudicotyledons</taxon>
        <taxon>Gunneridae</taxon>
        <taxon>Pentapetalae</taxon>
        <taxon>asterids</taxon>
        <taxon>lamiids</taxon>
        <taxon>Solanales</taxon>
        <taxon>Solanaceae</taxon>
        <taxon>Solanoideae</taxon>
        <taxon>Solaneae</taxon>
        <taxon>Solanum</taxon>
        <taxon>Solanum subgen. Lycopersicon</taxon>
    </lineage>
</organism>
<protein>
    <submittedName>
        <fullName evidence="1">Uncharacterized protein</fullName>
    </submittedName>
</protein>
<reference evidence="1" key="1">
    <citation type="submission" date="2019-05" db="EMBL/GenBank/DDBJ databases">
        <title>The de novo reference genome and transcriptome assemblies of the wild tomato species Solanum chilense.</title>
        <authorList>
            <person name="Stam R."/>
            <person name="Nosenko T."/>
            <person name="Hoerger A.C."/>
            <person name="Stephan W."/>
            <person name="Seidel M.A."/>
            <person name="Kuhn J.M.M."/>
            <person name="Haberer G."/>
            <person name="Tellier A."/>
        </authorList>
    </citation>
    <scope>NUCLEOTIDE SEQUENCE</scope>
    <source>
        <tissue evidence="1">Mature leaves</tissue>
    </source>
</reference>
<accession>A0A6N2AM47</accession>
<sequence length="243" mass="26805">MVRRCRAWHDIIALEQHTPGRTKSGMACHHNPWTPYTVRRRQACHDIIALGQHTILNDVGCDMLSLPAITRTYDVGCGMQSSSLDYTHGRATSCVLCHHRPWAAYTVGRLQELHASIALGLHTWSDYVGSGMPLNPLDSTDGHTTSAHPIGLCRAWQAIIGLGQHIWSDDVGAWHASMALGKHTRSDYVGRGVPLSPMGSTHVRQRRPLDVIISLGEPTRSDYVGCGMPSRPWKTHTVGQRLA</sequence>
<dbReference type="PANTHER" id="PTHR33187">
    <property type="entry name" value="WU:FI09B08"/>
    <property type="match status" value="1"/>
</dbReference>
<dbReference type="EMBL" id="RXGB01011438">
    <property type="protein sequence ID" value="TMW83547.1"/>
    <property type="molecule type" value="Genomic_DNA"/>
</dbReference>
<name>A0A6N2AM47_SOLCI</name>